<dbReference type="EMBL" id="JAMDLW010000023">
    <property type="protein sequence ID" value="MCY9521447.1"/>
    <property type="molecule type" value="Genomic_DNA"/>
</dbReference>
<keyword evidence="6" id="KW-1185">Reference proteome</keyword>
<dbReference type="Pfam" id="PF03496">
    <property type="entry name" value="ADPrib_exo_Tox"/>
    <property type="match status" value="1"/>
</dbReference>
<dbReference type="Gene3D" id="3.40.390.10">
    <property type="entry name" value="Collagenase (Catalytic Domain)"/>
    <property type="match status" value="1"/>
</dbReference>
<accession>A0ABT4DVR8</accession>
<evidence type="ECO:0000256" key="1">
    <source>
        <dbReference type="ARBA" id="ARBA00004613"/>
    </source>
</evidence>
<evidence type="ECO:0000256" key="3">
    <source>
        <dbReference type="SAM" id="Coils"/>
    </source>
</evidence>
<dbReference type="PROSITE" id="PS51996">
    <property type="entry name" value="TR_MART"/>
    <property type="match status" value="1"/>
</dbReference>
<keyword evidence="3" id="KW-0175">Coiled coil</keyword>
<dbReference type="Proteomes" id="UP001207626">
    <property type="component" value="Unassembled WGS sequence"/>
</dbReference>
<dbReference type="InterPro" id="IPR024079">
    <property type="entry name" value="MetalloPept_cat_dom_sf"/>
</dbReference>
<evidence type="ECO:0000256" key="2">
    <source>
        <dbReference type="ARBA" id="ARBA00022525"/>
    </source>
</evidence>
<dbReference type="Pfam" id="PF07737">
    <property type="entry name" value="ATLF"/>
    <property type="match status" value="1"/>
</dbReference>
<evidence type="ECO:0000313" key="6">
    <source>
        <dbReference type="Proteomes" id="UP001207626"/>
    </source>
</evidence>
<name>A0ABT4DVR8_9BACL</name>
<dbReference type="CDD" id="cd20493">
    <property type="entry name" value="M34_ATLF_C-like"/>
    <property type="match status" value="1"/>
</dbReference>
<dbReference type="InterPro" id="IPR003540">
    <property type="entry name" value="ADP-ribosyltransferase"/>
</dbReference>
<evidence type="ECO:0000259" key="4">
    <source>
        <dbReference type="PROSITE" id="PS51995"/>
    </source>
</evidence>
<dbReference type="PROSITE" id="PS51995">
    <property type="entry name" value="ATLF"/>
    <property type="match status" value="1"/>
</dbReference>
<feature type="coiled-coil region" evidence="3">
    <location>
        <begin position="38"/>
        <end position="65"/>
    </location>
</feature>
<organism evidence="5 6">
    <name type="scientific">Paenibacillus apiarius</name>
    <dbReference type="NCBI Taxonomy" id="46240"/>
    <lineage>
        <taxon>Bacteria</taxon>
        <taxon>Bacillati</taxon>
        <taxon>Bacillota</taxon>
        <taxon>Bacilli</taxon>
        <taxon>Bacillales</taxon>
        <taxon>Paenibacillaceae</taxon>
        <taxon>Paenibacillus</taxon>
    </lineage>
</organism>
<keyword evidence="2" id="KW-0964">Secreted</keyword>
<dbReference type="InterPro" id="IPR047568">
    <property type="entry name" value="ATLF-like_dom"/>
</dbReference>
<protein>
    <submittedName>
        <fullName evidence="5">Lethal factor domain protein</fullName>
    </submittedName>
</protein>
<dbReference type="SUPFAM" id="SSF55486">
    <property type="entry name" value="Metalloproteases ('zincins'), catalytic domain"/>
    <property type="match status" value="1"/>
</dbReference>
<feature type="domain" description="ATLF-like" evidence="4">
    <location>
        <begin position="211"/>
        <end position="409"/>
    </location>
</feature>
<proteinExistence type="predicted"/>
<dbReference type="InterPro" id="IPR014781">
    <property type="entry name" value="Anthrax_toxin_lethal/edema_N/C"/>
</dbReference>
<dbReference type="Gene3D" id="3.90.176.10">
    <property type="entry name" value="Toxin ADP-ribosyltransferase, Chain A, domain 1"/>
    <property type="match status" value="1"/>
</dbReference>
<comment type="caution">
    <text evidence="5">The sequence shown here is derived from an EMBL/GenBank/DDBJ whole genome shotgun (WGS) entry which is preliminary data.</text>
</comment>
<dbReference type="SUPFAM" id="SSF56399">
    <property type="entry name" value="ADP-ribosylation"/>
    <property type="match status" value="1"/>
</dbReference>
<sequence length="415" mass="47882">MEKKPLNFKKDERKAEAWSKKRYSAWIKTLPQNRQEALEAFKRSSKEINRKLNEVRGNIDELTDEQLKNQIKEMNIMIKQPVNLLKERQIIYTHFDPKDLGYSNEMQMLVGSESRQLDRGKIKTVVNEYKYGNLTDLKTGNLTLSGGETGQYYVAELELPKGTYVGHFEDGQTVLPTDYAIEITNNMFSKPKVIRENGKELIKVNARLIKKEKIENKVKETEAALNKMVNKDTGFIKLNIGGGFESYTIDQAKEAIHALIKHVPSKLLNDGLDELESIVFQDVKIRENNPRGLFDENTNKVFIRVKHETFIQNIDQSGDPARGLIHEMGHVADIVLFNRTSYSPRFNGIYEEEKNNVTNIITYQDYAARNAQEFFAEIFKAMHSTDPKQQDAVTKEAPKAVDYIKTKIKEYIEDY</sequence>
<dbReference type="RefSeq" id="WP_268601477.1">
    <property type="nucleotide sequence ID" value="NZ_JAMDLV010000006.1"/>
</dbReference>
<reference evidence="5 6" key="1">
    <citation type="submission" date="2022-05" db="EMBL/GenBank/DDBJ databases">
        <title>Genome Sequencing of Bee-Associated Microbes.</title>
        <authorList>
            <person name="Dunlap C."/>
        </authorList>
    </citation>
    <scope>NUCLEOTIDE SEQUENCE [LARGE SCALE GENOMIC DNA]</scope>
    <source>
        <strain evidence="5 6">NRRL NRS-1438</strain>
    </source>
</reference>
<gene>
    <name evidence="5" type="ORF">M5X09_17540</name>
</gene>
<evidence type="ECO:0000313" key="5">
    <source>
        <dbReference type="EMBL" id="MCY9521447.1"/>
    </source>
</evidence>
<comment type="subcellular location">
    <subcellularLocation>
        <location evidence="1">Secreted</location>
    </subcellularLocation>
</comment>